<dbReference type="GO" id="GO:0000036">
    <property type="term" value="F:acyl carrier activity"/>
    <property type="evidence" value="ECO:0007669"/>
    <property type="project" value="UniProtKB-UniRule"/>
</dbReference>
<sequence length="83" mass="9375">MTVPNRDTVQEKVVEALCESLDVSAEDIDPHTRIREDLSADSIDMTTLLMLLEDTFDREISNEEAQTLITVEDTVSFICKKLS</sequence>
<evidence type="ECO:0000256" key="1">
    <source>
        <dbReference type="ARBA" id="ARBA00022450"/>
    </source>
</evidence>
<evidence type="ECO:0000256" key="3">
    <source>
        <dbReference type="HAMAP-Rule" id="MF_01217"/>
    </source>
</evidence>
<dbReference type="OrthoDB" id="9804551at2"/>
<dbReference type="NCBIfam" id="NF002150">
    <property type="entry name" value="PRK00982.1-4"/>
    <property type="match status" value="1"/>
</dbReference>
<comment type="PTM">
    <text evidence="5">4'-phosphopantetheine is transferred from CoA to a specific serine of apo-ACP by acpS.</text>
</comment>
<dbReference type="InterPro" id="IPR003231">
    <property type="entry name" value="ACP"/>
</dbReference>
<dbReference type="PANTHER" id="PTHR20863">
    <property type="entry name" value="ACYL CARRIER PROTEIN"/>
    <property type="match status" value="1"/>
</dbReference>
<dbReference type="eggNOG" id="COG0236">
    <property type="taxonomic scope" value="Bacteria"/>
</dbReference>
<name>U7DD34_9BACT</name>
<dbReference type="STRING" id="1313304.CALK_0805"/>
<keyword evidence="3" id="KW-0276">Fatty acid metabolism</keyword>
<accession>U7DD34</accession>
<gene>
    <name evidence="3" type="primary">acpP</name>
    <name evidence="7" type="ORF">CALK_0805</name>
</gene>
<dbReference type="EMBL" id="ASJR01000005">
    <property type="protein sequence ID" value="ERP38781.1"/>
    <property type="molecule type" value="Genomic_DNA"/>
</dbReference>
<comment type="subcellular location">
    <subcellularLocation>
        <location evidence="3">Cytoplasm</location>
    </subcellularLocation>
</comment>
<evidence type="ECO:0000256" key="2">
    <source>
        <dbReference type="ARBA" id="ARBA00022553"/>
    </source>
</evidence>
<organism evidence="7 8">
    <name type="scientific">Chitinivibrio alkaliphilus ACht1</name>
    <dbReference type="NCBI Taxonomy" id="1313304"/>
    <lineage>
        <taxon>Bacteria</taxon>
        <taxon>Pseudomonadati</taxon>
        <taxon>Fibrobacterota</taxon>
        <taxon>Chitinivibrionia</taxon>
        <taxon>Chitinivibrionales</taxon>
        <taxon>Chitinivibrionaceae</taxon>
        <taxon>Chitinivibrio</taxon>
    </lineage>
</organism>
<protein>
    <recommendedName>
        <fullName evidence="3 4">Acyl carrier protein</fullName>
        <shortName evidence="3">ACP</shortName>
    </recommendedName>
</protein>
<keyword evidence="3" id="KW-0444">Lipid biosynthesis</keyword>
<evidence type="ECO:0000313" key="8">
    <source>
        <dbReference type="Proteomes" id="UP000017148"/>
    </source>
</evidence>
<keyword evidence="2 3" id="KW-0597">Phosphoprotein</keyword>
<dbReference type="UniPathway" id="UPA00094"/>
<dbReference type="PANTHER" id="PTHR20863:SF76">
    <property type="entry name" value="CARRIER DOMAIN-CONTAINING PROTEIN"/>
    <property type="match status" value="1"/>
</dbReference>
<dbReference type="InterPro" id="IPR009081">
    <property type="entry name" value="PP-bd_ACP"/>
</dbReference>
<evidence type="ECO:0000313" key="7">
    <source>
        <dbReference type="EMBL" id="ERP38781.1"/>
    </source>
</evidence>
<keyword evidence="3" id="KW-0275">Fatty acid biosynthesis</keyword>
<dbReference type="InterPro" id="IPR036736">
    <property type="entry name" value="ACP-like_sf"/>
</dbReference>
<comment type="pathway">
    <text evidence="3 5">Lipid metabolism; fatty acid biosynthesis.</text>
</comment>
<feature type="modified residue" description="O-(pantetheine 4'-phosphoryl)serine" evidence="3">
    <location>
        <position position="42"/>
    </location>
</feature>
<reference evidence="7 8" key="1">
    <citation type="journal article" date="2013" name="Environ. Microbiol.">
        <title>Genome analysis of Chitinivibrio alkaliphilus gen. nov., sp. nov., a novel extremely haloalkaliphilic anaerobic chitinolytic bacterium from the candidate phylum Termite Group 3.</title>
        <authorList>
            <person name="Sorokin D.Y."/>
            <person name="Gumerov V.M."/>
            <person name="Rakitin A.L."/>
            <person name="Beletsky A.V."/>
            <person name="Damste J.S."/>
            <person name="Muyzer G."/>
            <person name="Mardanov A.V."/>
            <person name="Ravin N.V."/>
        </authorList>
    </citation>
    <scope>NUCLEOTIDE SEQUENCE [LARGE SCALE GENOMIC DNA]</scope>
    <source>
        <strain evidence="7 8">ACht1</strain>
    </source>
</reference>
<feature type="domain" description="Carrier" evidence="6">
    <location>
        <begin position="4"/>
        <end position="82"/>
    </location>
</feature>
<keyword evidence="8" id="KW-1185">Reference proteome</keyword>
<dbReference type="HAMAP" id="MF_01217">
    <property type="entry name" value="Acyl_carrier"/>
    <property type="match status" value="1"/>
</dbReference>
<evidence type="ECO:0000256" key="5">
    <source>
        <dbReference type="RuleBase" id="RU003545"/>
    </source>
</evidence>
<keyword evidence="3" id="KW-0443">Lipid metabolism</keyword>
<dbReference type="NCBIfam" id="TIGR00517">
    <property type="entry name" value="acyl_carrier"/>
    <property type="match status" value="1"/>
</dbReference>
<dbReference type="Proteomes" id="UP000017148">
    <property type="component" value="Unassembled WGS sequence"/>
</dbReference>
<comment type="function">
    <text evidence="3 5">Carrier of the growing fatty acid chain in fatty acid biosynthesis.</text>
</comment>
<evidence type="ECO:0000256" key="4">
    <source>
        <dbReference type="NCBIfam" id="TIGR00517"/>
    </source>
</evidence>
<dbReference type="PROSITE" id="PS50075">
    <property type="entry name" value="CARRIER"/>
    <property type="match status" value="1"/>
</dbReference>
<proteinExistence type="inferred from homology"/>
<dbReference type="AlphaFoldDB" id="U7DD34"/>
<comment type="similarity">
    <text evidence="3">Belongs to the acyl carrier protein (ACP) family.</text>
</comment>
<dbReference type="GO" id="GO:0005737">
    <property type="term" value="C:cytoplasm"/>
    <property type="evidence" value="ECO:0007669"/>
    <property type="project" value="UniProtKB-SubCell"/>
</dbReference>
<dbReference type="RefSeq" id="WP_022636316.1">
    <property type="nucleotide sequence ID" value="NZ_ASJR01000005.1"/>
</dbReference>
<keyword evidence="3" id="KW-0963">Cytoplasm</keyword>
<evidence type="ECO:0000259" key="6">
    <source>
        <dbReference type="PROSITE" id="PS50075"/>
    </source>
</evidence>
<comment type="PTM">
    <text evidence="3">4'-phosphopantetheine is transferred from CoA to a specific serine of apo-ACP by AcpS. This modification is essential for activity because fatty acids are bound in thioester linkage to the sulfhydryl of the prosthetic group.</text>
</comment>
<dbReference type="Gene3D" id="1.10.1200.10">
    <property type="entry name" value="ACP-like"/>
    <property type="match status" value="1"/>
</dbReference>
<dbReference type="Pfam" id="PF00550">
    <property type="entry name" value="PP-binding"/>
    <property type="match status" value="1"/>
</dbReference>
<dbReference type="SUPFAM" id="SSF47336">
    <property type="entry name" value="ACP-like"/>
    <property type="match status" value="1"/>
</dbReference>
<keyword evidence="1 3" id="KW-0596">Phosphopantetheine</keyword>
<dbReference type="GO" id="GO:0000035">
    <property type="term" value="F:acyl binding"/>
    <property type="evidence" value="ECO:0007669"/>
    <property type="project" value="TreeGrafter"/>
</dbReference>
<comment type="caution">
    <text evidence="7">The sequence shown here is derived from an EMBL/GenBank/DDBJ whole genome shotgun (WGS) entry which is preliminary data.</text>
</comment>